<evidence type="ECO:0000256" key="2">
    <source>
        <dbReference type="ARBA" id="ARBA00022801"/>
    </source>
</evidence>
<dbReference type="GO" id="GO:0008837">
    <property type="term" value="F:diaminopimelate epimerase activity"/>
    <property type="evidence" value="ECO:0007669"/>
    <property type="project" value="UniProtKB-EC"/>
</dbReference>
<sequence length="347" mass="38865">MTKHLTGLQKKLVALTRDLIMIPSDESRPDDIEHCFEFIINHLESLDTVAIKKHYHRGITSLVVLPKKIDKPKILLCGHLDVITHSDSHCYCSHITDGKIIGPGSGDMKGPLAILLKVFMEFHMKHDNLPLGLAITSDEERGGDAGMRFLFDEIGLRCEVALVPDGGSLNEITIEEKGILHLTVKCNGHSAHAARPWLGDNPLERLVDAVSRLRKDFDSLNKDKDHWHPTCALTIIKTPNQTVNCIPSEAEGTLDIRFPTPHTTKEILTRIFNILGDKVDTHTIMSAEPTRFTPDPLYLAVSEEITGMLLYRRKKMAEVTHVLLDAIVFPLSFPDRLSENYIHLMSG</sequence>
<keyword evidence="3" id="KW-0170">Cobalt</keyword>
<dbReference type="eggNOG" id="COG0624">
    <property type="taxonomic scope" value="Bacteria"/>
</dbReference>
<dbReference type="InterPro" id="IPR050072">
    <property type="entry name" value="Peptidase_M20A"/>
</dbReference>
<dbReference type="Pfam" id="PF07687">
    <property type="entry name" value="M20_dimer"/>
    <property type="match status" value="1"/>
</dbReference>
<evidence type="ECO:0000313" key="6">
    <source>
        <dbReference type="Proteomes" id="UP000030652"/>
    </source>
</evidence>
<dbReference type="EC" id="5.1.1.7" evidence="5"/>
<dbReference type="Proteomes" id="UP000030652">
    <property type="component" value="Unassembled WGS sequence"/>
</dbReference>
<dbReference type="Gene3D" id="3.40.630.10">
    <property type="entry name" value="Zn peptidases"/>
    <property type="match status" value="1"/>
</dbReference>
<dbReference type="PANTHER" id="PTHR43808">
    <property type="entry name" value="ACETYLORNITHINE DEACETYLASE"/>
    <property type="match status" value="1"/>
</dbReference>
<dbReference type="EMBL" id="JRYO01000193">
    <property type="protein sequence ID" value="KHE91543.1"/>
    <property type="molecule type" value="Genomic_DNA"/>
</dbReference>
<dbReference type="GO" id="GO:0006526">
    <property type="term" value="P:L-arginine biosynthetic process"/>
    <property type="evidence" value="ECO:0007669"/>
    <property type="project" value="TreeGrafter"/>
</dbReference>
<accession>A0A0B0EK86</accession>
<organism evidence="5 6">
    <name type="scientific">Candidatus Scalindua brodae</name>
    <dbReference type="NCBI Taxonomy" id="237368"/>
    <lineage>
        <taxon>Bacteria</taxon>
        <taxon>Pseudomonadati</taxon>
        <taxon>Planctomycetota</taxon>
        <taxon>Candidatus Brocadiia</taxon>
        <taxon>Candidatus Brocadiales</taxon>
        <taxon>Candidatus Scalinduaceae</taxon>
        <taxon>Candidatus Scalindua</taxon>
    </lineage>
</organism>
<dbReference type="SUPFAM" id="SSF55031">
    <property type="entry name" value="Bacterial exopeptidase dimerisation domain"/>
    <property type="match status" value="1"/>
</dbReference>
<reference evidence="5 6" key="1">
    <citation type="submission" date="2014-10" db="EMBL/GenBank/DDBJ databases">
        <title>Draft genome of anammox bacterium scalindua brodae, obtained using differential coverage binning of sequence data from two enrichment reactors.</title>
        <authorList>
            <person name="Speth D.R."/>
            <person name="Russ L."/>
            <person name="Kartal B."/>
            <person name="Op den Camp H.J."/>
            <person name="Dutilh B.E."/>
            <person name="Jetten M.S."/>
        </authorList>
    </citation>
    <scope>NUCLEOTIDE SEQUENCE [LARGE SCALE GENOMIC DNA]</scope>
    <source>
        <strain evidence="5">RU1</strain>
    </source>
</reference>
<evidence type="ECO:0000313" key="5">
    <source>
        <dbReference type="EMBL" id="KHE91543.1"/>
    </source>
</evidence>
<dbReference type="GO" id="GO:0008777">
    <property type="term" value="F:acetylornithine deacetylase activity"/>
    <property type="evidence" value="ECO:0007669"/>
    <property type="project" value="TreeGrafter"/>
</dbReference>
<dbReference type="Gene3D" id="3.30.70.360">
    <property type="match status" value="1"/>
</dbReference>
<keyword evidence="2" id="KW-0378">Hydrolase</keyword>
<evidence type="ECO:0000256" key="3">
    <source>
        <dbReference type="ARBA" id="ARBA00023285"/>
    </source>
</evidence>
<dbReference type="InterPro" id="IPR011650">
    <property type="entry name" value="Peptidase_M20_dimer"/>
</dbReference>
<keyword evidence="1" id="KW-0479">Metal-binding</keyword>
<dbReference type="InterPro" id="IPR036264">
    <property type="entry name" value="Bact_exopeptidase_dim_dom"/>
</dbReference>
<proteinExistence type="predicted"/>
<comment type="caution">
    <text evidence="5">The sequence shown here is derived from an EMBL/GenBank/DDBJ whole genome shotgun (WGS) entry which is preliminary data.</text>
</comment>
<dbReference type="GO" id="GO:0046872">
    <property type="term" value="F:metal ion binding"/>
    <property type="evidence" value="ECO:0007669"/>
    <property type="project" value="UniProtKB-KW"/>
</dbReference>
<name>A0A0B0EK86_9BACT</name>
<feature type="domain" description="Peptidase M20 dimerisation" evidence="4">
    <location>
        <begin position="174"/>
        <end position="278"/>
    </location>
</feature>
<evidence type="ECO:0000259" key="4">
    <source>
        <dbReference type="Pfam" id="PF07687"/>
    </source>
</evidence>
<gene>
    <name evidence="5" type="primary">dapE_2</name>
    <name evidence="5" type="ORF">SCABRO_02753</name>
</gene>
<dbReference type="SUPFAM" id="SSF53187">
    <property type="entry name" value="Zn-dependent exopeptidases"/>
    <property type="match status" value="1"/>
</dbReference>
<dbReference type="AlphaFoldDB" id="A0A0B0EK86"/>
<dbReference type="InterPro" id="IPR002933">
    <property type="entry name" value="Peptidase_M20"/>
</dbReference>
<keyword evidence="5" id="KW-0413">Isomerase</keyword>
<protein>
    <submittedName>
        <fullName evidence="5">Succinyl-diaminopimelate desuccinylase</fullName>
        <ecNumber evidence="5">5.1.1.7</ecNumber>
    </submittedName>
</protein>
<dbReference type="PANTHER" id="PTHR43808:SF31">
    <property type="entry name" value="N-ACETYL-L-CITRULLINE DEACETYLASE"/>
    <property type="match status" value="1"/>
</dbReference>
<dbReference type="Pfam" id="PF01546">
    <property type="entry name" value="Peptidase_M20"/>
    <property type="match status" value="1"/>
</dbReference>
<evidence type="ECO:0000256" key="1">
    <source>
        <dbReference type="ARBA" id="ARBA00022723"/>
    </source>
</evidence>